<accession>A0A834Y4Y0</accession>
<keyword evidence="10" id="KW-1185">Reference proteome</keyword>
<feature type="signal peptide" evidence="7">
    <location>
        <begin position="1"/>
        <end position="21"/>
    </location>
</feature>
<evidence type="ECO:0000313" key="10">
    <source>
        <dbReference type="Proteomes" id="UP000639338"/>
    </source>
</evidence>
<sequence>MNFNLLLSLILIINGFKSSIAEEDWSYKNPDEWKTQFPKDCGGERQSPINIEMGSTIPGKPIGLKWNNYKKLAKSASVSNNGHILQLNHQYNDDEVPTITSDLFNGEYYYFQSNFHWGENDSTGSDHTVDGKSFPLELHLIHLKKGYDSLDEAVKHEDGGVVIVGFYEIGETESHVINKLLQKLDDFKAVGSDVEVEPYPLSHFEVVESKNAWVSYNGSATYPNCWEVVTWIIPTKPYQVSQSQMKKWREIEFANGDSHNNRPVQPLNGRKVCMHPKEYNLLEWLFHLIF</sequence>
<dbReference type="PANTHER" id="PTHR18952">
    <property type="entry name" value="CARBONIC ANHYDRASE"/>
    <property type="match status" value="1"/>
</dbReference>
<comment type="similarity">
    <text evidence="1">Belongs to the alpha-carbonic anhydrase family.</text>
</comment>
<feature type="domain" description="Alpha-carbonic anhydrase" evidence="8">
    <location>
        <begin position="23"/>
        <end position="276"/>
    </location>
</feature>
<comment type="catalytic activity">
    <reaction evidence="6">
        <text>hydrogencarbonate + H(+) = CO2 + H2O</text>
        <dbReference type="Rhea" id="RHEA:10748"/>
        <dbReference type="ChEBI" id="CHEBI:15377"/>
        <dbReference type="ChEBI" id="CHEBI:15378"/>
        <dbReference type="ChEBI" id="CHEBI:16526"/>
        <dbReference type="ChEBI" id="CHEBI:17544"/>
        <dbReference type="EC" id="4.2.1.1"/>
    </reaction>
</comment>
<evidence type="ECO:0000256" key="7">
    <source>
        <dbReference type="SAM" id="SignalP"/>
    </source>
</evidence>
<evidence type="ECO:0000256" key="1">
    <source>
        <dbReference type="ARBA" id="ARBA00010718"/>
    </source>
</evidence>
<dbReference type="SMART" id="SM01057">
    <property type="entry name" value="Carb_anhydrase"/>
    <property type="match status" value="1"/>
</dbReference>
<organism evidence="9 10">
    <name type="scientific">Aphidius gifuensis</name>
    <name type="common">Parasitoid wasp</name>
    <dbReference type="NCBI Taxonomy" id="684658"/>
    <lineage>
        <taxon>Eukaryota</taxon>
        <taxon>Metazoa</taxon>
        <taxon>Ecdysozoa</taxon>
        <taxon>Arthropoda</taxon>
        <taxon>Hexapoda</taxon>
        <taxon>Insecta</taxon>
        <taxon>Pterygota</taxon>
        <taxon>Neoptera</taxon>
        <taxon>Endopterygota</taxon>
        <taxon>Hymenoptera</taxon>
        <taxon>Apocrita</taxon>
        <taxon>Ichneumonoidea</taxon>
        <taxon>Braconidae</taxon>
        <taxon>Aphidiinae</taxon>
        <taxon>Aphidius</taxon>
    </lineage>
</organism>
<keyword evidence="7" id="KW-0732">Signal</keyword>
<dbReference type="InterPro" id="IPR036398">
    <property type="entry name" value="CA_dom_sf"/>
</dbReference>
<evidence type="ECO:0000256" key="3">
    <source>
        <dbReference type="ARBA" id="ARBA00022723"/>
    </source>
</evidence>
<keyword evidence="5" id="KW-0456">Lyase</keyword>
<evidence type="ECO:0000256" key="6">
    <source>
        <dbReference type="ARBA" id="ARBA00048348"/>
    </source>
</evidence>
<dbReference type="InterPro" id="IPR023561">
    <property type="entry name" value="Carbonic_anhydrase_a-class"/>
</dbReference>
<proteinExistence type="inferred from homology"/>
<evidence type="ECO:0000259" key="8">
    <source>
        <dbReference type="PROSITE" id="PS51144"/>
    </source>
</evidence>
<feature type="chain" id="PRO_5032758820" description="carbonic anhydrase" evidence="7">
    <location>
        <begin position="22"/>
        <end position="290"/>
    </location>
</feature>
<evidence type="ECO:0000256" key="4">
    <source>
        <dbReference type="ARBA" id="ARBA00022833"/>
    </source>
</evidence>
<dbReference type="Gene3D" id="3.10.200.10">
    <property type="entry name" value="Alpha carbonic anhydrase"/>
    <property type="match status" value="1"/>
</dbReference>
<comment type="caution">
    <text evidence="9">The sequence shown here is derived from an EMBL/GenBank/DDBJ whole genome shotgun (WGS) entry which is preliminary data.</text>
</comment>
<evidence type="ECO:0000256" key="2">
    <source>
        <dbReference type="ARBA" id="ARBA00012925"/>
    </source>
</evidence>
<dbReference type="InterPro" id="IPR001148">
    <property type="entry name" value="CA_dom"/>
</dbReference>
<gene>
    <name evidence="9" type="ORF">HCN44_009613</name>
</gene>
<dbReference type="Pfam" id="PF00194">
    <property type="entry name" value="Carb_anhydrase"/>
    <property type="match status" value="1"/>
</dbReference>
<protein>
    <recommendedName>
        <fullName evidence="2">carbonic anhydrase</fullName>
        <ecNumber evidence="2">4.2.1.1</ecNumber>
    </recommendedName>
</protein>
<dbReference type="PANTHER" id="PTHR18952:SF265">
    <property type="entry name" value="CARBONIC ANHYDRASE"/>
    <property type="match status" value="1"/>
</dbReference>
<dbReference type="Proteomes" id="UP000639338">
    <property type="component" value="Unassembled WGS sequence"/>
</dbReference>
<keyword evidence="3" id="KW-0479">Metal-binding</keyword>
<dbReference type="OrthoDB" id="429145at2759"/>
<dbReference type="CDD" id="cd00326">
    <property type="entry name" value="alpha_CA"/>
    <property type="match status" value="1"/>
</dbReference>
<evidence type="ECO:0000256" key="5">
    <source>
        <dbReference type="ARBA" id="ARBA00023239"/>
    </source>
</evidence>
<dbReference type="AlphaFoldDB" id="A0A834Y4Y0"/>
<dbReference type="PROSITE" id="PS51144">
    <property type="entry name" value="ALPHA_CA_2"/>
    <property type="match status" value="1"/>
</dbReference>
<dbReference type="SUPFAM" id="SSF51069">
    <property type="entry name" value="Carbonic anhydrase"/>
    <property type="match status" value="1"/>
</dbReference>
<name>A0A834Y4Y0_APHGI</name>
<dbReference type="EC" id="4.2.1.1" evidence="2"/>
<keyword evidence="4" id="KW-0862">Zinc</keyword>
<dbReference type="GO" id="GO:0008270">
    <property type="term" value="F:zinc ion binding"/>
    <property type="evidence" value="ECO:0007669"/>
    <property type="project" value="InterPro"/>
</dbReference>
<evidence type="ECO:0000313" key="9">
    <source>
        <dbReference type="EMBL" id="KAF7998215.1"/>
    </source>
</evidence>
<reference evidence="9 10" key="1">
    <citation type="submission" date="2020-08" db="EMBL/GenBank/DDBJ databases">
        <title>Aphidius gifuensis genome sequencing and assembly.</title>
        <authorList>
            <person name="Du Z."/>
        </authorList>
    </citation>
    <scope>NUCLEOTIDE SEQUENCE [LARGE SCALE GENOMIC DNA]</scope>
    <source>
        <strain evidence="9">YNYX2018</strain>
        <tissue evidence="9">Adults</tissue>
    </source>
</reference>
<dbReference type="EMBL" id="JACMRX010000001">
    <property type="protein sequence ID" value="KAF7998215.1"/>
    <property type="molecule type" value="Genomic_DNA"/>
</dbReference>
<dbReference type="GO" id="GO:0004089">
    <property type="term" value="F:carbonate dehydratase activity"/>
    <property type="evidence" value="ECO:0007669"/>
    <property type="project" value="UniProtKB-EC"/>
</dbReference>